<organism evidence="1 2">
    <name type="scientific">Anopheles melas</name>
    <dbReference type="NCBI Taxonomy" id="34690"/>
    <lineage>
        <taxon>Eukaryota</taxon>
        <taxon>Metazoa</taxon>
        <taxon>Ecdysozoa</taxon>
        <taxon>Arthropoda</taxon>
        <taxon>Hexapoda</taxon>
        <taxon>Insecta</taxon>
        <taxon>Pterygota</taxon>
        <taxon>Neoptera</taxon>
        <taxon>Endopterygota</taxon>
        <taxon>Diptera</taxon>
        <taxon>Nematocera</taxon>
        <taxon>Culicoidea</taxon>
        <taxon>Culicidae</taxon>
        <taxon>Anophelinae</taxon>
        <taxon>Anopheles</taxon>
    </lineage>
</organism>
<evidence type="ECO:0000313" key="2">
    <source>
        <dbReference type="Proteomes" id="UP000075902"/>
    </source>
</evidence>
<name>A0A182U1N5_9DIPT</name>
<dbReference type="AlphaFoldDB" id="A0A182U1N5"/>
<sequence length="186" mass="20982">MPHCNDCTGQLLTPLCIDLIQLVAIGDENFRVELLVLIDRRRRRLDVDWIRHSVTARAVVAVENRRWSIARENARRSVMQCRWWCMLVLKRNTTVLNETTVVVDVHVDVLVGPAGTVSTVLVNAITFAIASPMLIIRMDTPTNSVLRLIATRKASSVFITPRKNITGTIIACSRLIRPNVRDSENT</sequence>
<reference evidence="1" key="2">
    <citation type="submission" date="2020-05" db="UniProtKB">
        <authorList>
            <consortium name="EnsemblMetazoa"/>
        </authorList>
    </citation>
    <scope>IDENTIFICATION</scope>
    <source>
        <strain evidence="1">CM1001059</strain>
    </source>
</reference>
<protein>
    <submittedName>
        <fullName evidence="1">Uncharacterized protein</fullName>
    </submittedName>
</protein>
<evidence type="ECO:0000313" key="1">
    <source>
        <dbReference type="EnsemblMetazoa" id="AMEC012276-PA"/>
    </source>
</evidence>
<reference evidence="2" key="1">
    <citation type="submission" date="2014-01" db="EMBL/GenBank/DDBJ databases">
        <title>The Genome Sequence of Anopheles melas CM1001059_A (V2).</title>
        <authorList>
            <consortium name="The Broad Institute Genomics Platform"/>
            <person name="Neafsey D.E."/>
            <person name="Besansky N."/>
            <person name="Howell P."/>
            <person name="Walton C."/>
            <person name="Young S.K."/>
            <person name="Zeng Q."/>
            <person name="Gargeya S."/>
            <person name="Fitzgerald M."/>
            <person name="Haas B."/>
            <person name="Abouelleil A."/>
            <person name="Allen A.W."/>
            <person name="Alvarado L."/>
            <person name="Arachchi H.M."/>
            <person name="Berlin A.M."/>
            <person name="Chapman S.B."/>
            <person name="Gainer-Dewar J."/>
            <person name="Goldberg J."/>
            <person name="Griggs A."/>
            <person name="Gujja S."/>
            <person name="Hansen M."/>
            <person name="Howarth C."/>
            <person name="Imamovic A."/>
            <person name="Ireland A."/>
            <person name="Larimer J."/>
            <person name="McCowan C."/>
            <person name="Murphy C."/>
            <person name="Pearson M."/>
            <person name="Poon T.W."/>
            <person name="Priest M."/>
            <person name="Roberts A."/>
            <person name="Saif S."/>
            <person name="Shea T."/>
            <person name="Sisk P."/>
            <person name="Sykes S."/>
            <person name="Wortman J."/>
            <person name="Nusbaum C."/>
            <person name="Birren B."/>
        </authorList>
    </citation>
    <scope>NUCLEOTIDE SEQUENCE [LARGE SCALE GENOMIC DNA]</scope>
    <source>
        <strain evidence="2">CM1001059</strain>
    </source>
</reference>
<proteinExistence type="predicted"/>
<keyword evidence="2" id="KW-1185">Reference proteome</keyword>
<dbReference type="Proteomes" id="UP000075902">
    <property type="component" value="Unassembled WGS sequence"/>
</dbReference>
<dbReference type="EnsemblMetazoa" id="AMEC012276-RA">
    <property type="protein sequence ID" value="AMEC012276-PA"/>
    <property type="gene ID" value="AMEC012276"/>
</dbReference>
<accession>A0A182U1N5</accession>
<dbReference type="VEuPathDB" id="VectorBase:AMEC012276"/>